<comment type="similarity">
    <text evidence="1">Belongs to the amidase family.</text>
</comment>
<sequence length="423" mass="44199">MSSSVLDQRRLGVRAILEAIAAGSITPGDVIRESRRRIDAGDAEVKAFTRLSQVADMPDRGPLAGIPVGIKDIFDTADMPTEMGSALYRGHQPRFDAALVAMARAKGAAVMGKTATTELASLDPVETTNPSAPGRTPGGSSSGSAACVAAGFCAAAFGSQTGASVVRPAAFCGIAGFKPSYRLLPTVGMKTFAWSLDTAGLFAASVADVALFADRLTDRALTIPAEFDLSGRTIGFYRSKVDETIEPSMAGAIETVRRWLEDAGVRTVDVAEPGALHEARQSHTAIQGYESTRALMHEHRAEGARMGPKLKAILDEGLDVTPEAYDIARRAARIGRKAANALFEDVDALVAPSAFGPAPEGFGSTGDPTISKLWTLTGNPVVNVPGLATDAGWPLGVSVIARFGRDSHALAIAASIERLIANR</sequence>
<dbReference type="Gene3D" id="3.90.1300.10">
    <property type="entry name" value="Amidase signature (AS) domain"/>
    <property type="match status" value="1"/>
</dbReference>
<feature type="domain" description="Amidase" evidence="3">
    <location>
        <begin position="46"/>
        <end position="408"/>
    </location>
</feature>
<organism evidence="4 5">
    <name type="scientific">Fulvimarina uroteuthidis</name>
    <dbReference type="NCBI Taxonomy" id="3098149"/>
    <lineage>
        <taxon>Bacteria</taxon>
        <taxon>Pseudomonadati</taxon>
        <taxon>Pseudomonadota</taxon>
        <taxon>Alphaproteobacteria</taxon>
        <taxon>Hyphomicrobiales</taxon>
        <taxon>Aurantimonadaceae</taxon>
        <taxon>Fulvimarina</taxon>
    </lineage>
</organism>
<evidence type="ECO:0000256" key="2">
    <source>
        <dbReference type="SAM" id="MobiDB-lite"/>
    </source>
</evidence>
<dbReference type="PANTHER" id="PTHR11895:SF151">
    <property type="entry name" value="GLUTAMYL-TRNA(GLN) AMIDOTRANSFERASE SUBUNIT A"/>
    <property type="match status" value="1"/>
</dbReference>
<protein>
    <submittedName>
        <fullName evidence="4">Amidase</fullName>
    </submittedName>
</protein>
<evidence type="ECO:0000313" key="4">
    <source>
        <dbReference type="EMBL" id="MDY8107793.1"/>
    </source>
</evidence>
<dbReference type="PANTHER" id="PTHR11895">
    <property type="entry name" value="TRANSAMIDASE"/>
    <property type="match status" value="1"/>
</dbReference>
<dbReference type="Pfam" id="PF01425">
    <property type="entry name" value="Amidase"/>
    <property type="match status" value="1"/>
</dbReference>
<proteinExistence type="inferred from homology"/>
<dbReference type="RefSeq" id="WP_322185121.1">
    <property type="nucleotide sequence ID" value="NZ_JAXLPB010000001.1"/>
</dbReference>
<reference evidence="4 5" key="1">
    <citation type="submission" date="2023-12" db="EMBL/GenBank/DDBJ databases">
        <title>Description of Novel Strain Fulvimarina sp. 2208YS6-2-32 isolated from Uroteuthis (Photololigo) edulis.</title>
        <authorList>
            <person name="Park J.-S."/>
        </authorList>
    </citation>
    <scope>NUCLEOTIDE SEQUENCE [LARGE SCALE GENOMIC DNA]</scope>
    <source>
        <strain evidence="4 5">2208YS6-2-32</strain>
    </source>
</reference>
<evidence type="ECO:0000259" key="3">
    <source>
        <dbReference type="Pfam" id="PF01425"/>
    </source>
</evidence>
<feature type="region of interest" description="Disordered" evidence="2">
    <location>
        <begin position="121"/>
        <end position="140"/>
    </location>
</feature>
<gene>
    <name evidence="4" type="ORF">U0C82_01355</name>
</gene>
<accession>A0ABU5HYE9</accession>
<keyword evidence="5" id="KW-1185">Reference proteome</keyword>
<dbReference type="InterPro" id="IPR000120">
    <property type="entry name" value="Amidase"/>
</dbReference>
<evidence type="ECO:0000256" key="1">
    <source>
        <dbReference type="ARBA" id="ARBA00009199"/>
    </source>
</evidence>
<evidence type="ECO:0000313" key="5">
    <source>
        <dbReference type="Proteomes" id="UP001294412"/>
    </source>
</evidence>
<dbReference type="EMBL" id="JAXLPB010000001">
    <property type="protein sequence ID" value="MDY8107793.1"/>
    <property type="molecule type" value="Genomic_DNA"/>
</dbReference>
<dbReference type="InterPro" id="IPR023631">
    <property type="entry name" value="Amidase_dom"/>
</dbReference>
<dbReference type="SUPFAM" id="SSF75304">
    <property type="entry name" value="Amidase signature (AS) enzymes"/>
    <property type="match status" value="1"/>
</dbReference>
<dbReference type="InterPro" id="IPR036928">
    <property type="entry name" value="AS_sf"/>
</dbReference>
<name>A0ABU5HYE9_9HYPH</name>
<dbReference type="Proteomes" id="UP001294412">
    <property type="component" value="Unassembled WGS sequence"/>
</dbReference>
<comment type="caution">
    <text evidence="4">The sequence shown here is derived from an EMBL/GenBank/DDBJ whole genome shotgun (WGS) entry which is preliminary data.</text>
</comment>